<dbReference type="PROSITE" id="PS50035">
    <property type="entry name" value="PLD"/>
    <property type="match status" value="2"/>
</dbReference>
<dbReference type="CDD" id="cd09158">
    <property type="entry name" value="PLDc_EcCLS_like_2"/>
    <property type="match status" value="1"/>
</dbReference>
<sequence length="487" mass="54796">MGPLDLLLHSTVALDVLGLVVRAVALAVVPVNRRPSSAMAWLILIFALPYVGIVAFLLIGSPKLPADRRRRQREVNRLIAERTAALPVVPATDPGPDWLAPVVALNRELGALPLVTGNRAELIEEYDASLQAMTDAVDAAERFVHVEFYILASDATTAPFFAAMERAVQRGVPVRVLYDHVGSLRVPRYRRTVRHLRRIGVQWRPALPVQPWRMRYQRPDLRNHRKLLVVDGEVAFVGSQNLIDRSYLKRANVRRGLQWQELMVRLEGPIVGSVNAVFTTDWHSERGEAWEGEILPGDPADAPTTLECQVVPSGPGFDNENNLRLFNTLIYNARRRVSITSPYFVPDESLLHAVTTAAQRGLDVELFVSEIGDQPLVFHAQRSYYEALLRAGVRIWRYPAPSILHAKHLTIDDEVSVIGSSNMDMRSFDLNMELSLLVSGRDFAQRLGTVQDHYRALSRELTLEEHRRLRLPSRVLDNLARLTSALQ</sequence>
<feature type="domain" description="PLD phosphodiesterase" evidence="14">
    <location>
        <begin position="400"/>
        <end position="427"/>
    </location>
</feature>
<feature type="transmembrane region" description="Helical" evidence="13">
    <location>
        <begin position="6"/>
        <end position="29"/>
    </location>
</feature>
<evidence type="ECO:0000256" key="10">
    <source>
        <dbReference type="ARBA" id="ARBA00023209"/>
    </source>
</evidence>
<dbReference type="InterPro" id="IPR022924">
    <property type="entry name" value="Cardiolipin_synthase"/>
</dbReference>
<keyword evidence="11" id="KW-1208">Phospholipid metabolism</keyword>
<feature type="domain" description="PLD phosphodiesterase" evidence="14">
    <location>
        <begin position="219"/>
        <end position="246"/>
    </location>
</feature>
<dbReference type="Gene3D" id="3.30.870.10">
    <property type="entry name" value="Endonuclease Chain A"/>
    <property type="match status" value="2"/>
</dbReference>
<proteinExistence type="predicted"/>
<evidence type="ECO:0000256" key="5">
    <source>
        <dbReference type="ARBA" id="ARBA00022692"/>
    </source>
</evidence>
<evidence type="ECO:0000256" key="8">
    <source>
        <dbReference type="ARBA" id="ARBA00023098"/>
    </source>
</evidence>
<evidence type="ECO:0000256" key="12">
    <source>
        <dbReference type="NCBIfam" id="TIGR04265"/>
    </source>
</evidence>
<dbReference type="NCBIfam" id="TIGR04265">
    <property type="entry name" value="bac_cardiolipin"/>
    <property type="match status" value="1"/>
</dbReference>
<evidence type="ECO:0000259" key="14">
    <source>
        <dbReference type="PROSITE" id="PS50035"/>
    </source>
</evidence>
<evidence type="ECO:0000256" key="6">
    <source>
        <dbReference type="ARBA" id="ARBA00022737"/>
    </source>
</evidence>
<dbReference type="SMART" id="SM00155">
    <property type="entry name" value="PLDc"/>
    <property type="match status" value="2"/>
</dbReference>
<keyword evidence="5 13" id="KW-0812">Transmembrane</keyword>
<evidence type="ECO:0000256" key="3">
    <source>
        <dbReference type="ARBA" id="ARBA00022516"/>
    </source>
</evidence>
<evidence type="ECO:0000256" key="2">
    <source>
        <dbReference type="ARBA" id="ARBA00022475"/>
    </source>
</evidence>
<comment type="subcellular location">
    <subcellularLocation>
        <location evidence="1">Cell membrane</location>
        <topology evidence="1">Multi-pass membrane protein</topology>
    </subcellularLocation>
</comment>
<dbReference type="PANTHER" id="PTHR21248:SF22">
    <property type="entry name" value="PHOSPHOLIPASE D"/>
    <property type="match status" value="1"/>
</dbReference>
<evidence type="ECO:0000256" key="7">
    <source>
        <dbReference type="ARBA" id="ARBA00022989"/>
    </source>
</evidence>
<keyword evidence="8" id="KW-0443">Lipid metabolism</keyword>
<reference evidence="15 16" key="1">
    <citation type="submission" date="2023-11" db="EMBL/GenBank/DDBJ databases">
        <authorList>
            <person name="Xu M."/>
            <person name="Jiang T."/>
        </authorList>
    </citation>
    <scope>NUCLEOTIDE SEQUENCE [LARGE SCALE GENOMIC DNA]</scope>
    <source>
        <strain evidence="15 16">SD</strain>
    </source>
</reference>
<keyword evidence="2" id="KW-1003">Cell membrane</keyword>
<evidence type="ECO:0000313" key="16">
    <source>
        <dbReference type="Proteomes" id="UP001277761"/>
    </source>
</evidence>
<name>A0ABU4VKM5_9ACTN</name>
<organism evidence="15 16">
    <name type="scientific">Patulibacter brassicae</name>
    <dbReference type="NCBI Taxonomy" id="1705717"/>
    <lineage>
        <taxon>Bacteria</taxon>
        <taxon>Bacillati</taxon>
        <taxon>Actinomycetota</taxon>
        <taxon>Thermoleophilia</taxon>
        <taxon>Solirubrobacterales</taxon>
        <taxon>Patulibacteraceae</taxon>
        <taxon>Patulibacter</taxon>
    </lineage>
</organism>
<dbReference type="Pfam" id="PF13091">
    <property type="entry name" value="PLDc_2"/>
    <property type="match status" value="2"/>
</dbReference>
<evidence type="ECO:0000256" key="1">
    <source>
        <dbReference type="ARBA" id="ARBA00004651"/>
    </source>
</evidence>
<dbReference type="EC" id="2.7.8.-" evidence="12"/>
<keyword evidence="10" id="KW-0594">Phospholipid biosynthesis</keyword>
<keyword evidence="16" id="KW-1185">Reference proteome</keyword>
<evidence type="ECO:0000256" key="11">
    <source>
        <dbReference type="ARBA" id="ARBA00023264"/>
    </source>
</evidence>
<keyword evidence="7 13" id="KW-1133">Transmembrane helix</keyword>
<dbReference type="InterPro" id="IPR027379">
    <property type="entry name" value="CLS_N"/>
</dbReference>
<keyword evidence="4" id="KW-0808">Transferase</keyword>
<dbReference type="Pfam" id="PF13396">
    <property type="entry name" value="PLDc_N"/>
    <property type="match status" value="1"/>
</dbReference>
<protein>
    <recommendedName>
        <fullName evidence="12">Cardiolipin synthase</fullName>
        <ecNumber evidence="12">2.7.8.-</ecNumber>
    </recommendedName>
</protein>
<evidence type="ECO:0000256" key="4">
    <source>
        <dbReference type="ARBA" id="ARBA00022679"/>
    </source>
</evidence>
<evidence type="ECO:0000313" key="15">
    <source>
        <dbReference type="EMBL" id="MDX8152409.1"/>
    </source>
</evidence>
<dbReference type="InterPro" id="IPR025202">
    <property type="entry name" value="PLD-like_dom"/>
</dbReference>
<gene>
    <name evidence="15" type="primary">cls</name>
    <name evidence="15" type="ORF">SK069_12445</name>
</gene>
<feature type="transmembrane region" description="Helical" evidence="13">
    <location>
        <begin position="41"/>
        <end position="60"/>
    </location>
</feature>
<dbReference type="Proteomes" id="UP001277761">
    <property type="component" value="Unassembled WGS sequence"/>
</dbReference>
<dbReference type="RefSeq" id="WP_319954562.1">
    <property type="nucleotide sequence ID" value="NZ_JAXAVX010000005.1"/>
</dbReference>
<keyword evidence="9 13" id="KW-0472">Membrane</keyword>
<comment type="caution">
    <text evidence="15">The sequence shown here is derived from an EMBL/GenBank/DDBJ whole genome shotgun (WGS) entry which is preliminary data.</text>
</comment>
<dbReference type="InterPro" id="IPR001736">
    <property type="entry name" value="PLipase_D/transphosphatidylase"/>
</dbReference>
<evidence type="ECO:0000256" key="13">
    <source>
        <dbReference type="SAM" id="Phobius"/>
    </source>
</evidence>
<dbReference type="PANTHER" id="PTHR21248">
    <property type="entry name" value="CARDIOLIPIN SYNTHASE"/>
    <property type="match status" value="1"/>
</dbReference>
<keyword evidence="3" id="KW-0444">Lipid biosynthesis</keyword>
<dbReference type="SUPFAM" id="SSF56024">
    <property type="entry name" value="Phospholipase D/nuclease"/>
    <property type="match status" value="2"/>
</dbReference>
<keyword evidence="6" id="KW-0677">Repeat</keyword>
<dbReference type="EMBL" id="JAXAVX010000005">
    <property type="protein sequence ID" value="MDX8152409.1"/>
    <property type="molecule type" value="Genomic_DNA"/>
</dbReference>
<accession>A0ABU4VKM5</accession>
<evidence type="ECO:0000256" key="9">
    <source>
        <dbReference type="ARBA" id="ARBA00023136"/>
    </source>
</evidence>